<accession>A0AAW6AII3</accession>
<feature type="domain" description="ABC transmembrane type-1" evidence="10">
    <location>
        <begin position="65"/>
        <end position="245"/>
    </location>
</feature>
<dbReference type="AlphaFoldDB" id="A0AAW6AII3"/>
<dbReference type="PANTHER" id="PTHR42788">
    <property type="entry name" value="TAURINE IMPORT ATP-BINDING PROTEIN-RELATED"/>
    <property type="match status" value="1"/>
</dbReference>
<dbReference type="Pfam" id="PF00005">
    <property type="entry name" value="ABC_tran"/>
    <property type="match status" value="1"/>
</dbReference>
<feature type="transmembrane region" description="Helical" evidence="8">
    <location>
        <begin position="61"/>
        <end position="87"/>
    </location>
</feature>
<dbReference type="InterPro" id="IPR017871">
    <property type="entry name" value="ABC_transporter-like_CS"/>
</dbReference>
<evidence type="ECO:0000256" key="6">
    <source>
        <dbReference type="ARBA" id="ARBA00022989"/>
    </source>
</evidence>
<dbReference type="InterPro" id="IPR000515">
    <property type="entry name" value="MetI-like"/>
</dbReference>
<feature type="transmembrane region" description="Helical" evidence="8">
    <location>
        <begin position="128"/>
        <end position="149"/>
    </location>
</feature>
<dbReference type="Proteomes" id="UP001212741">
    <property type="component" value="Unassembled WGS sequence"/>
</dbReference>
<dbReference type="PROSITE" id="PS50928">
    <property type="entry name" value="ABC_TM1"/>
    <property type="match status" value="1"/>
</dbReference>
<evidence type="ECO:0000313" key="12">
    <source>
        <dbReference type="Proteomes" id="UP001212741"/>
    </source>
</evidence>
<feature type="transmembrane region" description="Helical" evidence="8">
    <location>
        <begin position="99"/>
        <end position="122"/>
    </location>
</feature>
<keyword evidence="4" id="KW-0547">Nucleotide-binding</keyword>
<proteinExistence type="inferred from homology"/>
<dbReference type="PROSITE" id="PS50893">
    <property type="entry name" value="ABC_TRANSPORTER_2"/>
    <property type="match status" value="1"/>
</dbReference>
<comment type="similarity">
    <text evidence="8">Belongs to the binding-protein-dependent transport system permease family.</text>
</comment>
<dbReference type="GO" id="GO:0005524">
    <property type="term" value="F:ATP binding"/>
    <property type="evidence" value="ECO:0007669"/>
    <property type="project" value="UniProtKB-KW"/>
</dbReference>
<dbReference type="RefSeq" id="WP_195520751.1">
    <property type="nucleotide sequence ID" value="NZ_JADNPG010000006.1"/>
</dbReference>
<evidence type="ECO:0000256" key="8">
    <source>
        <dbReference type="RuleBase" id="RU363032"/>
    </source>
</evidence>
<name>A0AAW6AII3_9ACTN</name>
<protein>
    <submittedName>
        <fullName evidence="11">ATP-binding cassette domain-containing protein</fullName>
    </submittedName>
</protein>
<evidence type="ECO:0000256" key="4">
    <source>
        <dbReference type="ARBA" id="ARBA00022741"/>
    </source>
</evidence>
<gene>
    <name evidence="11" type="ORF">PMW86_01860</name>
</gene>
<evidence type="ECO:0000256" key="7">
    <source>
        <dbReference type="ARBA" id="ARBA00023136"/>
    </source>
</evidence>
<reference evidence="11" key="1">
    <citation type="submission" date="2023-01" db="EMBL/GenBank/DDBJ databases">
        <title>Human gut microbiome strain richness.</title>
        <authorList>
            <person name="Chen-Liaw A."/>
        </authorList>
    </citation>
    <scope>NUCLEOTIDE SEQUENCE</scope>
    <source>
        <strain evidence="11">D54st1_D6_D54t1_190329</strain>
    </source>
</reference>
<dbReference type="SUPFAM" id="SSF52540">
    <property type="entry name" value="P-loop containing nucleoside triphosphate hydrolases"/>
    <property type="match status" value="1"/>
</dbReference>
<comment type="subcellular location">
    <subcellularLocation>
        <location evidence="8">Cell membrane</location>
        <topology evidence="8">Multi-pass membrane protein</topology>
    </subcellularLocation>
    <subcellularLocation>
        <location evidence="1">Membrane</location>
        <topology evidence="1">Multi-pass membrane protein</topology>
    </subcellularLocation>
</comment>
<keyword evidence="3 8" id="KW-0812">Transmembrane</keyword>
<evidence type="ECO:0000256" key="1">
    <source>
        <dbReference type="ARBA" id="ARBA00004141"/>
    </source>
</evidence>
<organism evidence="11 12">
    <name type="scientific">Collinsella aerofaciens</name>
    <dbReference type="NCBI Taxonomy" id="74426"/>
    <lineage>
        <taxon>Bacteria</taxon>
        <taxon>Bacillati</taxon>
        <taxon>Actinomycetota</taxon>
        <taxon>Coriobacteriia</taxon>
        <taxon>Coriobacteriales</taxon>
        <taxon>Coriobacteriaceae</taxon>
        <taxon>Collinsella</taxon>
    </lineage>
</organism>
<evidence type="ECO:0000256" key="3">
    <source>
        <dbReference type="ARBA" id="ARBA00022692"/>
    </source>
</evidence>
<evidence type="ECO:0000313" key="11">
    <source>
        <dbReference type="EMBL" id="MDB1838341.1"/>
    </source>
</evidence>
<dbReference type="PROSITE" id="PS00211">
    <property type="entry name" value="ABC_TRANSPORTER_1"/>
    <property type="match status" value="1"/>
</dbReference>
<keyword evidence="6 8" id="KW-1133">Transmembrane helix</keyword>
<dbReference type="GO" id="GO:0016887">
    <property type="term" value="F:ATP hydrolysis activity"/>
    <property type="evidence" value="ECO:0007669"/>
    <property type="project" value="InterPro"/>
</dbReference>
<evidence type="ECO:0000256" key="5">
    <source>
        <dbReference type="ARBA" id="ARBA00022840"/>
    </source>
</evidence>
<dbReference type="InterPro" id="IPR035906">
    <property type="entry name" value="MetI-like_sf"/>
</dbReference>
<dbReference type="Gene3D" id="1.10.3720.10">
    <property type="entry name" value="MetI-like"/>
    <property type="match status" value="1"/>
</dbReference>
<evidence type="ECO:0000259" key="10">
    <source>
        <dbReference type="PROSITE" id="PS50928"/>
    </source>
</evidence>
<dbReference type="InterPro" id="IPR003593">
    <property type="entry name" value="AAA+_ATPase"/>
</dbReference>
<evidence type="ECO:0000256" key="2">
    <source>
        <dbReference type="ARBA" id="ARBA00022448"/>
    </source>
</evidence>
<dbReference type="InterPro" id="IPR003439">
    <property type="entry name" value="ABC_transporter-like_ATP-bd"/>
</dbReference>
<dbReference type="InterPro" id="IPR050166">
    <property type="entry name" value="ABC_transporter_ATP-bind"/>
</dbReference>
<dbReference type="Gene3D" id="3.40.50.300">
    <property type="entry name" value="P-loop containing nucleotide triphosphate hydrolases"/>
    <property type="match status" value="1"/>
</dbReference>
<keyword evidence="2 8" id="KW-0813">Transport</keyword>
<evidence type="ECO:0000259" key="9">
    <source>
        <dbReference type="PROSITE" id="PS50893"/>
    </source>
</evidence>
<dbReference type="SMART" id="SM00382">
    <property type="entry name" value="AAA"/>
    <property type="match status" value="1"/>
</dbReference>
<dbReference type="Pfam" id="PF00528">
    <property type="entry name" value="BPD_transp_1"/>
    <property type="match status" value="1"/>
</dbReference>
<keyword evidence="5 11" id="KW-0067">ATP-binding</keyword>
<sequence>MRVFARQMTVRVKAVAAAGAVAAFWLAVWVLVAGLVAQPLILPGPGAVVVALLRLVCDGGTWAILAGSGARILGGLALAAVCGGVLAGISSRSRAFARLVAPALSFVKATPVACVVVLLLIWLGSARVSIAAVFLMALPGVFFSLVEGLTQVDKPLEQMFRLHGVRGWRLFCAHTWREVLPFVLSCARAVIGMSWKAGVAAELIGMAAGTVGERIYQAKLLIETADLLAWTVLVVMASWACERVLVWLLRASGPAAWRAAVLSHGRGLHGRAGGSAGGRAAAELALAVGDRAPWAPALDGLVLHVSAGGRACVMGASGVGKSTLLALAAGERTPCSMVFQDTRLVEDASALDNVLVCADARVDASSAAALLCLLVPGIDVHARVAELSGGQLRRVEIARALLCPGGAVILDEPFTGLDIAARDACTEVVLDLLDGRMLLLATHDSADARALNISDIITL</sequence>
<dbReference type="EMBL" id="JAQLEC010000004">
    <property type="protein sequence ID" value="MDB1838341.1"/>
    <property type="molecule type" value="Genomic_DNA"/>
</dbReference>
<dbReference type="SUPFAM" id="SSF161098">
    <property type="entry name" value="MetI-like"/>
    <property type="match status" value="1"/>
</dbReference>
<dbReference type="GO" id="GO:0055085">
    <property type="term" value="P:transmembrane transport"/>
    <property type="evidence" value="ECO:0007669"/>
    <property type="project" value="InterPro"/>
</dbReference>
<comment type="caution">
    <text evidence="11">The sequence shown here is derived from an EMBL/GenBank/DDBJ whole genome shotgun (WGS) entry which is preliminary data.</text>
</comment>
<dbReference type="GO" id="GO:0005886">
    <property type="term" value="C:plasma membrane"/>
    <property type="evidence" value="ECO:0007669"/>
    <property type="project" value="UniProtKB-SubCell"/>
</dbReference>
<feature type="domain" description="ABC transporter" evidence="9">
    <location>
        <begin position="279"/>
        <end position="459"/>
    </location>
</feature>
<dbReference type="InterPro" id="IPR027417">
    <property type="entry name" value="P-loop_NTPase"/>
</dbReference>
<dbReference type="PANTHER" id="PTHR42788:SF13">
    <property type="entry name" value="ALIPHATIC SULFONATES IMPORT ATP-BINDING PROTEIN SSUB"/>
    <property type="match status" value="1"/>
</dbReference>
<keyword evidence="7 8" id="KW-0472">Membrane</keyword>